<evidence type="ECO:0000313" key="3">
    <source>
        <dbReference type="Proteomes" id="UP000054721"/>
    </source>
</evidence>
<protein>
    <recommendedName>
        <fullName evidence="4">Secreted protein</fullName>
    </recommendedName>
</protein>
<reference evidence="2 3" key="1">
    <citation type="submission" date="2015-05" db="EMBL/GenBank/DDBJ databases">
        <title>Evolution of Trichinella species and genotypes.</title>
        <authorList>
            <person name="Korhonen P.K."/>
            <person name="Edoardo P."/>
            <person name="Giuseppe L.R."/>
            <person name="Gasser R.B."/>
        </authorList>
    </citation>
    <scope>NUCLEOTIDE SEQUENCE [LARGE SCALE GENOMIC DNA]</scope>
    <source>
        <strain evidence="2">ISS10</strain>
    </source>
</reference>
<keyword evidence="3" id="KW-1185">Reference proteome</keyword>
<dbReference type="EMBL" id="JYDW01000007">
    <property type="protein sequence ID" value="KRZ62605.1"/>
    <property type="molecule type" value="Genomic_DNA"/>
</dbReference>
<organism evidence="2 3">
    <name type="scientific">Trichinella nativa</name>
    <dbReference type="NCBI Taxonomy" id="6335"/>
    <lineage>
        <taxon>Eukaryota</taxon>
        <taxon>Metazoa</taxon>
        <taxon>Ecdysozoa</taxon>
        <taxon>Nematoda</taxon>
        <taxon>Enoplea</taxon>
        <taxon>Dorylaimia</taxon>
        <taxon>Trichinellida</taxon>
        <taxon>Trichinellidae</taxon>
        <taxon>Trichinella</taxon>
    </lineage>
</organism>
<dbReference type="Proteomes" id="UP000054721">
    <property type="component" value="Unassembled WGS sequence"/>
</dbReference>
<keyword evidence="1" id="KW-0732">Signal</keyword>
<comment type="caution">
    <text evidence="2">The sequence shown here is derived from an EMBL/GenBank/DDBJ whole genome shotgun (WGS) entry which is preliminary data.</text>
</comment>
<proteinExistence type="predicted"/>
<feature type="signal peptide" evidence="1">
    <location>
        <begin position="1"/>
        <end position="27"/>
    </location>
</feature>
<accession>A0A0V1LSW3</accession>
<sequence length="81" mass="9815">MYANFHSTGISRLTCLLLQWLLPTLRSTIHYLNCQIKDKKASERGAANEQWLFQCDDRRRRTIKTALYRRIEDKRRHHKDK</sequence>
<evidence type="ECO:0000256" key="1">
    <source>
        <dbReference type="SAM" id="SignalP"/>
    </source>
</evidence>
<gene>
    <name evidence="2" type="ORF">T02_3637</name>
</gene>
<feature type="non-terminal residue" evidence="2">
    <location>
        <position position="81"/>
    </location>
</feature>
<feature type="chain" id="PRO_5006882064" description="Secreted protein" evidence="1">
    <location>
        <begin position="28"/>
        <end position="81"/>
    </location>
</feature>
<evidence type="ECO:0008006" key="4">
    <source>
        <dbReference type="Google" id="ProtNLM"/>
    </source>
</evidence>
<name>A0A0V1LSW3_9BILA</name>
<evidence type="ECO:0000313" key="2">
    <source>
        <dbReference type="EMBL" id="KRZ62605.1"/>
    </source>
</evidence>
<dbReference type="AlphaFoldDB" id="A0A0V1LSW3"/>